<dbReference type="RefSeq" id="WP_220219954.1">
    <property type="nucleotide sequence ID" value="NZ_CP048268.1"/>
</dbReference>
<dbReference type="Proteomes" id="UP000826550">
    <property type="component" value="Chromosome"/>
</dbReference>
<keyword evidence="1" id="KW-1133">Transmembrane helix</keyword>
<evidence type="ECO:0000313" key="3">
    <source>
        <dbReference type="Proteomes" id="UP000826550"/>
    </source>
</evidence>
<keyword evidence="1" id="KW-0812">Transmembrane</keyword>
<organism evidence="2 3">
    <name type="scientific">Lactobacillus panisapium</name>
    <dbReference type="NCBI Taxonomy" id="2012495"/>
    <lineage>
        <taxon>Bacteria</taxon>
        <taxon>Bacillati</taxon>
        <taxon>Bacillota</taxon>
        <taxon>Bacilli</taxon>
        <taxon>Lactobacillales</taxon>
        <taxon>Lactobacillaceae</taxon>
        <taxon>Lactobacillus</taxon>
    </lineage>
</organism>
<reference evidence="2 3" key="1">
    <citation type="submission" date="2020-01" db="EMBL/GenBank/DDBJ databases">
        <title>Vast differences in strain-level diversity in the gut microbiota of two closely related honey bee species.</title>
        <authorList>
            <person name="Ellegaard K.M."/>
            <person name="Suenami S."/>
            <person name="Miyazaki R."/>
            <person name="Engel P."/>
        </authorList>
    </citation>
    <scope>NUCLEOTIDE SEQUENCE [LARGE SCALE GENOMIC DNA]</scope>
    <source>
        <strain evidence="2 3">ESL0416</strain>
    </source>
</reference>
<feature type="transmembrane region" description="Helical" evidence="1">
    <location>
        <begin position="7"/>
        <end position="24"/>
    </location>
</feature>
<accession>A0ABX8WAF9</accession>
<gene>
    <name evidence="2" type="ORF">GYM71_07015</name>
</gene>
<evidence type="ECO:0000313" key="2">
    <source>
        <dbReference type="EMBL" id="QYN53188.1"/>
    </source>
</evidence>
<keyword evidence="3" id="KW-1185">Reference proteome</keyword>
<protein>
    <submittedName>
        <fullName evidence="2">Uncharacterized protein</fullName>
    </submittedName>
</protein>
<proteinExistence type="predicted"/>
<dbReference type="EMBL" id="CP048268">
    <property type="protein sequence ID" value="QYN53188.1"/>
    <property type="molecule type" value="Genomic_DNA"/>
</dbReference>
<sequence>MNIRKKGIFIFIFIFGAFFYWFFYQNSWVPLSAKFEVNQMLQSHDTKRMRQVAADKKTRSYLLHLKKDTHCDSVTDFQGGSENIGYFVADINGKGVGIYMQREILLFWRIKEIKL</sequence>
<evidence type="ECO:0000256" key="1">
    <source>
        <dbReference type="SAM" id="Phobius"/>
    </source>
</evidence>
<keyword evidence="1" id="KW-0472">Membrane</keyword>
<name>A0ABX8WAF9_9LACO</name>